<dbReference type="Proteomes" id="UP001177021">
    <property type="component" value="Unassembled WGS sequence"/>
</dbReference>
<reference evidence="1" key="1">
    <citation type="submission" date="2023-10" db="EMBL/GenBank/DDBJ databases">
        <authorList>
            <person name="Rodriguez Cubillos JULIANA M."/>
            <person name="De Vega J."/>
        </authorList>
    </citation>
    <scope>NUCLEOTIDE SEQUENCE</scope>
</reference>
<evidence type="ECO:0000313" key="2">
    <source>
        <dbReference type="Proteomes" id="UP001177021"/>
    </source>
</evidence>
<proteinExistence type="predicted"/>
<protein>
    <submittedName>
        <fullName evidence="1">Uncharacterized protein</fullName>
    </submittedName>
</protein>
<keyword evidence="2" id="KW-1185">Reference proteome</keyword>
<comment type="caution">
    <text evidence="1">The sequence shown here is derived from an EMBL/GenBank/DDBJ whole genome shotgun (WGS) entry which is preliminary data.</text>
</comment>
<sequence>MNSAGTTMQDFLKGKTILVIGTTGFLAKVFVEKILRIQPKIQKLYLLVRASNTDLASHRLQNEVFQTDLFKVLREKLGEDFNSYIAKKVVAIAGDLGVENLGIKDNNIKNVMFEEIDIIVNSAGNTKFDERFDISMSVNTKGALHVLNFAKNCHKMKVLVHLSTAYVCGETKEDEVIFQEKPFEIGESLKGTSKLDIEIEMNLLEKKLDELRALNMDENKIKHALKDYGIERSNLHGWPNTYVFTKAMGEMLLVHYKDNVPLIIIRPAMVTSTSKDPFPGWIEGQRTVDSMICTYGKGKLPCFLGHPKTILDIIPADLVINSVIAAMVINSNQAPKNFIYHVSSSLRNPLKVSDVHKISHQYFMKTPYINKNGKPIVISKGIALKSLSTFNIYVTIRYALPLKVFNLVNNIICHSFQDVYDDNYKKIRMVKKIAKLYKPYVFLKAVFDDTNTENLRRAAKSYNMENEELEFDPTSINWTDYMMNTHIPGLVKYAMK</sequence>
<name>A0ACB0KEA2_TRIPR</name>
<organism evidence="1 2">
    <name type="scientific">Trifolium pratense</name>
    <name type="common">Red clover</name>
    <dbReference type="NCBI Taxonomy" id="57577"/>
    <lineage>
        <taxon>Eukaryota</taxon>
        <taxon>Viridiplantae</taxon>
        <taxon>Streptophyta</taxon>
        <taxon>Embryophyta</taxon>
        <taxon>Tracheophyta</taxon>
        <taxon>Spermatophyta</taxon>
        <taxon>Magnoliopsida</taxon>
        <taxon>eudicotyledons</taxon>
        <taxon>Gunneridae</taxon>
        <taxon>Pentapetalae</taxon>
        <taxon>rosids</taxon>
        <taxon>fabids</taxon>
        <taxon>Fabales</taxon>
        <taxon>Fabaceae</taxon>
        <taxon>Papilionoideae</taxon>
        <taxon>50 kb inversion clade</taxon>
        <taxon>NPAAA clade</taxon>
        <taxon>Hologalegina</taxon>
        <taxon>IRL clade</taxon>
        <taxon>Trifolieae</taxon>
        <taxon>Trifolium</taxon>
    </lineage>
</organism>
<accession>A0ACB0KEA2</accession>
<dbReference type="EMBL" id="CASHSV030000206">
    <property type="protein sequence ID" value="CAJ2654639.1"/>
    <property type="molecule type" value="Genomic_DNA"/>
</dbReference>
<gene>
    <name evidence="1" type="ORF">MILVUS5_LOCUS21744</name>
</gene>
<evidence type="ECO:0000313" key="1">
    <source>
        <dbReference type="EMBL" id="CAJ2654639.1"/>
    </source>
</evidence>